<proteinExistence type="predicted"/>
<dbReference type="PANTHER" id="PTHR35936:SF17">
    <property type="entry name" value="ARGININE-BINDING EXTRACELLULAR PROTEIN ARTP"/>
    <property type="match status" value="1"/>
</dbReference>
<accession>A0A1R4GIM2</accession>
<evidence type="ECO:0000259" key="3">
    <source>
        <dbReference type="SMART" id="SM00062"/>
    </source>
</evidence>
<dbReference type="Proteomes" id="UP000195787">
    <property type="component" value="Unassembled WGS sequence"/>
</dbReference>
<dbReference type="AlphaFoldDB" id="A0A1R4GIM2"/>
<dbReference type="Gene3D" id="3.40.190.10">
    <property type="entry name" value="Periplasmic binding protein-like II"/>
    <property type="match status" value="2"/>
</dbReference>
<dbReference type="SMART" id="SM00062">
    <property type="entry name" value="PBPb"/>
    <property type="match status" value="1"/>
</dbReference>
<dbReference type="EMBL" id="FUHU01000045">
    <property type="protein sequence ID" value="SJM67792.1"/>
    <property type="molecule type" value="Genomic_DNA"/>
</dbReference>
<feature type="chain" id="PRO_5039399190" evidence="2">
    <location>
        <begin position="22"/>
        <end position="317"/>
    </location>
</feature>
<reference evidence="4 5" key="1">
    <citation type="submission" date="2017-02" db="EMBL/GenBank/DDBJ databases">
        <authorList>
            <person name="Peterson S.W."/>
        </authorList>
    </citation>
    <scope>NUCLEOTIDE SEQUENCE [LARGE SCALE GENOMIC DNA]</scope>
    <source>
        <strain evidence="4 5">LMG 22410</strain>
    </source>
</reference>
<evidence type="ECO:0000256" key="2">
    <source>
        <dbReference type="SAM" id="SignalP"/>
    </source>
</evidence>
<evidence type="ECO:0000313" key="4">
    <source>
        <dbReference type="EMBL" id="SJM67792.1"/>
    </source>
</evidence>
<dbReference type="SUPFAM" id="SSF53850">
    <property type="entry name" value="Periplasmic binding protein-like II"/>
    <property type="match status" value="1"/>
</dbReference>
<dbReference type="PANTHER" id="PTHR35936">
    <property type="entry name" value="MEMBRANE-BOUND LYTIC MUREIN TRANSGLYCOSYLASE F"/>
    <property type="match status" value="1"/>
</dbReference>
<feature type="signal peptide" evidence="2">
    <location>
        <begin position="1"/>
        <end position="21"/>
    </location>
</feature>
<keyword evidence="5" id="KW-1185">Reference proteome</keyword>
<dbReference type="CDD" id="cd01004">
    <property type="entry name" value="PBP2_MidA_like"/>
    <property type="match status" value="1"/>
</dbReference>
<dbReference type="InterPro" id="IPR001638">
    <property type="entry name" value="Solute-binding_3/MltF_N"/>
</dbReference>
<gene>
    <name evidence="4" type="ORF">CZ674_12135</name>
</gene>
<organism evidence="4 5">
    <name type="scientific">Agrococcus casei LMG 22410</name>
    <dbReference type="NCBI Taxonomy" id="1255656"/>
    <lineage>
        <taxon>Bacteria</taxon>
        <taxon>Bacillati</taxon>
        <taxon>Actinomycetota</taxon>
        <taxon>Actinomycetes</taxon>
        <taxon>Micrococcales</taxon>
        <taxon>Microbacteriaceae</taxon>
        <taxon>Agrococcus</taxon>
    </lineage>
</organism>
<feature type="domain" description="Solute-binding protein family 3/N-terminal" evidence="3">
    <location>
        <begin position="77"/>
        <end position="306"/>
    </location>
</feature>
<keyword evidence="1 2" id="KW-0732">Signal</keyword>
<dbReference type="PROSITE" id="PS51257">
    <property type="entry name" value="PROKAR_LIPOPROTEIN"/>
    <property type="match status" value="1"/>
</dbReference>
<protein>
    <submittedName>
        <fullName evidence="4">Probable solute binding protein of ABC transporter system</fullName>
    </submittedName>
</protein>
<evidence type="ECO:0000313" key="5">
    <source>
        <dbReference type="Proteomes" id="UP000195787"/>
    </source>
</evidence>
<sequence length="317" mass="33202">MRRAMALALAGILATSLVACGGQSLEEVEGGGDGEAVDLSSVEFAEVHDEEAAKDIIEALEPVQEIHDLLPNEYKTGLTWTTSSGYPPMEIFASNNKDLLGVDPAMAHAISRVLGVPMTMEDADFNAMIPGLVSGRYDVLVSSMTDTEERRETTTFVNYVQSGNAFLVEGGNPLGIEEPMDLCGKTVAVVDAGSSAALAEELSAACEEAGEAPYDILPFPGDQDANLSLESGRSQATVTDYPVAVARAADENNNMDAVVIEGGESVWGIGVDNANADLAVAIQAALQHLMDDGAYAEILAAWEVDAMALDTATINGE</sequence>
<evidence type="ECO:0000256" key="1">
    <source>
        <dbReference type="ARBA" id="ARBA00022729"/>
    </source>
</evidence>
<name>A0A1R4GIM2_9MICO</name>
<dbReference type="Pfam" id="PF00497">
    <property type="entry name" value="SBP_bac_3"/>
    <property type="match status" value="1"/>
</dbReference>